<comment type="caution">
    <text evidence="2">The sequence shown here is derived from an EMBL/GenBank/DDBJ whole genome shotgun (WGS) entry which is preliminary data.</text>
</comment>
<dbReference type="EMBL" id="DWWV01000061">
    <property type="protein sequence ID" value="HJC10230.1"/>
    <property type="molecule type" value="Genomic_DNA"/>
</dbReference>
<reference evidence="2" key="1">
    <citation type="journal article" date="2021" name="PeerJ">
        <title>Extensive microbial diversity within the chicken gut microbiome revealed by metagenomics and culture.</title>
        <authorList>
            <person name="Gilroy R."/>
            <person name="Ravi A."/>
            <person name="Getino M."/>
            <person name="Pursley I."/>
            <person name="Horton D.L."/>
            <person name="Alikhan N.F."/>
            <person name="Baker D."/>
            <person name="Gharbi K."/>
            <person name="Hall N."/>
            <person name="Watson M."/>
            <person name="Adriaenssens E.M."/>
            <person name="Foster-Nyarko E."/>
            <person name="Jarju S."/>
            <person name="Secka A."/>
            <person name="Antonio M."/>
            <person name="Oren A."/>
            <person name="Chaudhuri R.R."/>
            <person name="La Ragione R."/>
            <person name="Hildebrand F."/>
            <person name="Pallen M.J."/>
        </authorList>
    </citation>
    <scope>NUCLEOTIDE SEQUENCE</scope>
    <source>
        <strain evidence="2">ChiSxjej6B18-287</strain>
    </source>
</reference>
<reference evidence="2" key="2">
    <citation type="submission" date="2021-04" db="EMBL/GenBank/DDBJ databases">
        <authorList>
            <person name="Gilroy R."/>
        </authorList>
    </citation>
    <scope>NUCLEOTIDE SEQUENCE</scope>
    <source>
        <strain evidence="2">ChiSxjej6B18-287</strain>
    </source>
</reference>
<dbReference type="Proteomes" id="UP000823893">
    <property type="component" value="Unassembled WGS sequence"/>
</dbReference>
<feature type="transmembrane region" description="Helical" evidence="1">
    <location>
        <begin position="118"/>
        <end position="136"/>
    </location>
</feature>
<accession>A0A9D2SKJ5</accession>
<feature type="transmembrane region" description="Helical" evidence="1">
    <location>
        <begin position="93"/>
        <end position="112"/>
    </location>
</feature>
<keyword evidence="1" id="KW-0812">Transmembrane</keyword>
<evidence type="ECO:0000313" key="3">
    <source>
        <dbReference type="Proteomes" id="UP000823893"/>
    </source>
</evidence>
<evidence type="ECO:0000313" key="2">
    <source>
        <dbReference type="EMBL" id="HJC10230.1"/>
    </source>
</evidence>
<proteinExistence type="predicted"/>
<keyword evidence="1" id="KW-0472">Membrane</keyword>
<keyword evidence="1" id="KW-1133">Transmembrane helix</keyword>
<evidence type="ECO:0000256" key="1">
    <source>
        <dbReference type="SAM" id="Phobius"/>
    </source>
</evidence>
<feature type="transmembrane region" description="Helical" evidence="1">
    <location>
        <begin position="12"/>
        <end position="36"/>
    </location>
</feature>
<feature type="transmembrane region" description="Helical" evidence="1">
    <location>
        <begin position="56"/>
        <end position="81"/>
    </location>
</feature>
<organism evidence="2 3">
    <name type="scientific">Candidatus Blautia merdigallinarum</name>
    <dbReference type="NCBI Taxonomy" id="2838495"/>
    <lineage>
        <taxon>Bacteria</taxon>
        <taxon>Bacillati</taxon>
        <taxon>Bacillota</taxon>
        <taxon>Clostridia</taxon>
        <taxon>Lachnospirales</taxon>
        <taxon>Lachnospiraceae</taxon>
        <taxon>Blautia</taxon>
    </lineage>
</organism>
<dbReference type="AlphaFoldDB" id="A0A9D2SKJ5"/>
<gene>
    <name evidence="2" type="ORF">H9935_05370</name>
</gene>
<sequence>MRTRKTPLLKWVAMIELVIGAYNLMTGLMSAYVLIIDLDGVMASFAESGLEYTAGLLGASVAITSIVGLIMTLAGAVGMIFSSIPGKQKFPIYCGYGLFVFVILSDIIQIVFMGSGVALTMLFPFVIHGLYLWGAMKNKKELEAAGV</sequence>
<name>A0A9D2SKJ5_9FIRM</name>
<protein>
    <submittedName>
        <fullName evidence="2">Uncharacterized protein</fullName>
    </submittedName>
</protein>